<reference evidence="2 3" key="1">
    <citation type="journal article" date="2017" name="Mol. Plant">
        <title>The Genome of Medicinal Plant Macleaya cordata Provides New Insights into Benzylisoquinoline Alkaloids Metabolism.</title>
        <authorList>
            <person name="Liu X."/>
            <person name="Liu Y."/>
            <person name="Huang P."/>
            <person name="Ma Y."/>
            <person name="Qing Z."/>
            <person name="Tang Q."/>
            <person name="Cao H."/>
            <person name="Cheng P."/>
            <person name="Zheng Y."/>
            <person name="Yuan Z."/>
            <person name="Zhou Y."/>
            <person name="Liu J."/>
            <person name="Tang Z."/>
            <person name="Zhuo Y."/>
            <person name="Zhang Y."/>
            <person name="Yu L."/>
            <person name="Huang J."/>
            <person name="Yang P."/>
            <person name="Peng Q."/>
            <person name="Zhang J."/>
            <person name="Jiang W."/>
            <person name="Zhang Z."/>
            <person name="Lin K."/>
            <person name="Ro D.K."/>
            <person name="Chen X."/>
            <person name="Xiong X."/>
            <person name="Shang Y."/>
            <person name="Huang S."/>
            <person name="Zeng J."/>
        </authorList>
    </citation>
    <scope>NUCLEOTIDE SEQUENCE [LARGE SCALE GENOMIC DNA]</scope>
    <source>
        <strain evidence="3">cv. BLH2017</strain>
        <tissue evidence="2">Root</tissue>
    </source>
</reference>
<keyword evidence="2" id="KW-0695">RNA-directed DNA polymerase</keyword>
<name>A0A200Q107_MACCD</name>
<dbReference type="GO" id="GO:0003964">
    <property type="term" value="F:RNA-directed DNA polymerase activity"/>
    <property type="evidence" value="ECO:0007669"/>
    <property type="project" value="UniProtKB-KW"/>
</dbReference>
<comment type="caution">
    <text evidence="2">The sequence shown here is derived from an EMBL/GenBank/DDBJ whole genome shotgun (WGS) entry which is preliminary data.</text>
</comment>
<organism evidence="2 3">
    <name type="scientific">Macleaya cordata</name>
    <name type="common">Five-seeded plume-poppy</name>
    <name type="synonym">Bocconia cordata</name>
    <dbReference type="NCBI Taxonomy" id="56857"/>
    <lineage>
        <taxon>Eukaryota</taxon>
        <taxon>Viridiplantae</taxon>
        <taxon>Streptophyta</taxon>
        <taxon>Embryophyta</taxon>
        <taxon>Tracheophyta</taxon>
        <taxon>Spermatophyta</taxon>
        <taxon>Magnoliopsida</taxon>
        <taxon>Ranunculales</taxon>
        <taxon>Papaveraceae</taxon>
        <taxon>Papaveroideae</taxon>
        <taxon>Macleaya</taxon>
    </lineage>
</organism>
<dbReference type="InParanoid" id="A0A200Q107"/>
<proteinExistence type="predicted"/>
<evidence type="ECO:0000313" key="2">
    <source>
        <dbReference type="EMBL" id="OVA04159.1"/>
    </source>
</evidence>
<dbReference type="PANTHER" id="PTHR47074">
    <property type="entry name" value="BNAC02G40300D PROTEIN"/>
    <property type="match status" value="1"/>
</dbReference>
<dbReference type="Pfam" id="PF13966">
    <property type="entry name" value="zf-RVT"/>
    <property type="match status" value="1"/>
</dbReference>
<dbReference type="InterPro" id="IPR052929">
    <property type="entry name" value="RNase_H-like_EbsB-rel"/>
</dbReference>
<dbReference type="Proteomes" id="UP000195402">
    <property type="component" value="Unassembled WGS sequence"/>
</dbReference>
<gene>
    <name evidence="2" type="ORF">BVC80_847g11</name>
</gene>
<dbReference type="InterPro" id="IPR026960">
    <property type="entry name" value="RVT-Znf"/>
</dbReference>
<accession>A0A200Q107</accession>
<keyword evidence="2" id="KW-0808">Transferase</keyword>
<evidence type="ECO:0000313" key="3">
    <source>
        <dbReference type="Proteomes" id="UP000195402"/>
    </source>
</evidence>
<protein>
    <submittedName>
        <fullName evidence="2">Reverse transcriptase zinc-binding domain</fullName>
    </submittedName>
</protein>
<feature type="domain" description="Reverse transcriptase zinc-binding" evidence="1">
    <location>
        <begin position="94"/>
        <end position="180"/>
    </location>
</feature>
<dbReference type="EMBL" id="MVGT01003363">
    <property type="protein sequence ID" value="OVA04159.1"/>
    <property type="molecule type" value="Genomic_DNA"/>
</dbReference>
<keyword evidence="2" id="KW-0548">Nucleotidyltransferase</keyword>
<evidence type="ECO:0000259" key="1">
    <source>
        <dbReference type="Pfam" id="PF13966"/>
    </source>
</evidence>
<dbReference type="AlphaFoldDB" id="A0A200Q107"/>
<dbReference type="PANTHER" id="PTHR47074:SF48">
    <property type="entry name" value="POLYNUCLEOTIDYL TRANSFERASE, RIBONUCLEASE H-LIKE SUPERFAMILY PROTEIN"/>
    <property type="match status" value="1"/>
</dbReference>
<keyword evidence="3" id="KW-1185">Reference proteome</keyword>
<sequence>MAAFLIPKNLYRKIDAHLRKYWWEKTLDPNDRKIHLIDWDNLCKPKSEDGLNAWRLVEELDYLLSRALRIVQIPLSSVQSRDRRAWELTRDGNFTAKSAYFGLRNHGSNGEEKMSENFWKMKLPHRVQLLVWKGAKNAIPVKDILNKRINIEDAKCPRCNLLDKSITHALVTCPCVNRIWTASHLHKNISSFVDKSLTDWIKFWLGIDPYSSNRNPKDQFLFVACLMWVIWISRNDLIHNHCLKSDQAIIHKAFHMLPKCQSLTNRLPLRSYAQKICFSGWTPPMIGWWKINTDGGWDPNSNNNGLGFVVRDYLGVFRSAAAVFSNYFCAEEAKIRAIWIAMKKAIE</sequence>
<dbReference type="OrthoDB" id="1938822at2759"/>